<dbReference type="Proteomes" id="UP000887013">
    <property type="component" value="Unassembled WGS sequence"/>
</dbReference>
<gene>
    <name evidence="1" type="ORF">NPIL_304301</name>
</gene>
<dbReference type="EMBL" id="BMAW01077541">
    <property type="protein sequence ID" value="GFU06901.1"/>
    <property type="molecule type" value="Genomic_DNA"/>
</dbReference>
<evidence type="ECO:0000313" key="2">
    <source>
        <dbReference type="Proteomes" id="UP000887013"/>
    </source>
</evidence>
<organism evidence="1 2">
    <name type="scientific">Nephila pilipes</name>
    <name type="common">Giant wood spider</name>
    <name type="synonym">Nephila maculata</name>
    <dbReference type="NCBI Taxonomy" id="299642"/>
    <lineage>
        <taxon>Eukaryota</taxon>
        <taxon>Metazoa</taxon>
        <taxon>Ecdysozoa</taxon>
        <taxon>Arthropoda</taxon>
        <taxon>Chelicerata</taxon>
        <taxon>Arachnida</taxon>
        <taxon>Araneae</taxon>
        <taxon>Araneomorphae</taxon>
        <taxon>Entelegynae</taxon>
        <taxon>Araneoidea</taxon>
        <taxon>Nephilidae</taxon>
        <taxon>Nephila</taxon>
    </lineage>
</organism>
<name>A0A8X6QCA5_NEPPI</name>
<comment type="caution">
    <text evidence="1">The sequence shown here is derived from an EMBL/GenBank/DDBJ whole genome shotgun (WGS) entry which is preliminary data.</text>
</comment>
<evidence type="ECO:0000313" key="1">
    <source>
        <dbReference type="EMBL" id="GFU06901.1"/>
    </source>
</evidence>
<proteinExistence type="predicted"/>
<keyword evidence="2" id="KW-1185">Reference proteome</keyword>
<sequence>MGPYWDEWYEVANKDRHTNFVQKCAAYNFLSNSANRMSFRALVPKLGSKPYYHVKRFGREKSWRDRAGERCVVFTQGLPHRLQKDSPGLSKCGVQYCSCQKCLVGFQFFQNLKHGECLCATSEEAIGGEF</sequence>
<reference evidence="1" key="1">
    <citation type="submission" date="2020-08" db="EMBL/GenBank/DDBJ databases">
        <title>Multicomponent nature underlies the extraordinary mechanical properties of spider dragline silk.</title>
        <authorList>
            <person name="Kono N."/>
            <person name="Nakamura H."/>
            <person name="Mori M."/>
            <person name="Yoshida Y."/>
            <person name="Ohtoshi R."/>
            <person name="Malay A.D."/>
            <person name="Moran D.A.P."/>
            <person name="Tomita M."/>
            <person name="Numata K."/>
            <person name="Arakawa K."/>
        </authorList>
    </citation>
    <scope>NUCLEOTIDE SEQUENCE</scope>
</reference>
<dbReference type="AlphaFoldDB" id="A0A8X6QCA5"/>
<protein>
    <submittedName>
        <fullName evidence="1">Uncharacterized protein</fullName>
    </submittedName>
</protein>
<accession>A0A8X6QCA5</accession>